<dbReference type="GO" id="GO:0005634">
    <property type="term" value="C:nucleus"/>
    <property type="evidence" value="ECO:0007669"/>
    <property type="project" value="UniProtKB-SubCell"/>
</dbReference>
<keyword evidence="2" id="KW-0677">Repeat</keyword>
<dbReference type="SUPFAM" id="SSF46689">
    <property type="entry name" value="Homeodomain-like"/>
    <property type="match status" value="1"/>
</dbReference>
<dbReference type="Proteomes" id="UP000594263">
    <property type="component" value="Unplaced"/>
</dbReference>
<dbReference type="InterPro" id="IPR050560">
    <property type="entry name" value="MYB_TF"/>
</dbReference>
<dbReference type="InterPro" id="IPR009057">
    <property type="entry name" value="Homeodomain-like_sf"/>
</dbReference>
<dbReference type="PANTHER" id="PTHR45614">
    <property type="entry name" value="MYB PROTEIN-RELATED"/>
    <property type="match status" value="1"/>
</dbReference>
<feature type="region of interest" description="Disordered" evidence="7">
    <location>
        <begin position="1"/>
        <end position="34"/>
    </location>
</feature>
<evidence type="ECO:0000256" key="5">
    <source>
        <dbReference type="ARBA" id="ARBA00023163"/>
    </source>
</evidence>
<dbReference type="SMART" id="SM00717">
    <property type="entry name" value="SANT"/>
    <property type="match status" value="2"/>
</dbReference>
<evidence type="ECO:0000313" key="11">
    <source>
        <dbReference type="Proteomes" id="UP000594263"/>
    </source>
</evidence>
<dbReference type="PROSITE" id="PS50090">
    <property type="entry name" value="MYB_LIKE"/>
    <property type="match status" value="2"/>
</dbReference>
<dbReference type="Gramene" id="Kaladp0037s0134.1.v1.1">
    <property type="protein sequence ID" value="Kaladp0037s0134.1.v1.1"/>
    <property type="gene ID" value="Kaladp0037s0134.v1.1"/>
</dbReference>
<dbReference type="CDD" id="cd00167">
    <property type="entry name" value="SANT"/>
    <property type="match status" value="2"/>
</dbReference>
<evidence type="ECO:0000256" key="6">
    <source>
        <dbReference type="ARBA" id="ARBA00023242"/>
    </source>
</evidence>
<keyword evidence="3" id="KW-0805">Transcription regulation</keyword>
<evidence type="ECO:0000256" key="7">
    <source>
        <dbReference type="SAM" id="MobiDB-lite"/>
    </source>
</evidence>
<reference evidence="10" key="1">
    <citation type="submission" date="2021-01" db="UniProtKB">
        <authorList>
            <consortium name="EnsemblPlants"/>
        </authorList>
    </citation>
    <scope>IDENTIFICATION</scope>
</reference>
<comment type="subcellular location">
    <subcellularLocation>
        <location evidence="1">Nucleus</location>
    </subcellularLocation>
</comment>
<feature type="domain" description="HTH myb-type" evidence="9">
    <location>
        <begin position="70"/>
        <end position="119"/>
    </location>
</feature>
<proteinExistence type="predicted"/>
<evidence type="ECO:0000256" key="3">
    <source>
        <dbReference type="ARBA" id="ARBA00023015"/>
    </source>
</evidence>
<evidence type="ECO:0000313" key="10">
    <source>
        <dbReference type="EnsemblPlants" id="Kaladp0037s0134.1.v1.1"/>
    </source>
</evidence>
<feature type="domain" description="Myb-like" evidence="8">
    <location>
        <begin position="120"/>
        <end position="170"/>
    </location>
</feature>
<accession>A0A7N0THS2</accession>
<dbReference type="FunFam" id="1.10.10.60:FF:000060">
    <property type="entry name" value="MYB transcription factor"/>
    <property type="match status" value="1"/>
</dbReference>
<evidence type="ECO:0000256" key="4">
    <source>
        <dbReference type="ARBA" id="ARBA00023125"/>
    </source>
</evidence>
<dbReference type="GO" id="GO:0000978">
    <property type="term" value="F:RNA polymerase II cis-regulatory region sequence-specific DNA binding"/>
    <property type="evidence" value="ECO:0007669"/>
    <property type="project" value="TreeGrafter"/>
</dbReference>
<evidence type="ECO:0000256" key="1">
    <source>
        <dbReference type="ARBA" id="ARBA00004123"/>
    </source>
</evidence>
<feature type="region of interest" description="Disordered" evidence="7">
    <location>
        <begin position="47"/>
        <end position="78"/>
    </location>
</feature>
<dbReference type="PROSITE" id="PS51294">
    <property type="entry name" value="HTH_MYB"/>
    <property type="match status" value="2"/>
</dbReference>
<keyword evidence="4" id="KW-0238">DNA-binding</keyword>
<keyword evidence="11" id="KW-1185">Reference proteome</keyword>
<dbReference type="OMA" id="IDYEEPP"/>
<feature type="domain" description="HTH myb-type" evidence="9">
    <location>
        <begin position="120"/>
        <end position="174"/>
    </location>
</feature>
<dbReference type="AlphaFoldDB" id="A0A7N0THS2"/>
<dbReference type="InterPro" id="IPR001005">
    <property type="entry name" value="SANT/Myb"/>
</dbReference>
<keyword evidence="5" id="KW-0804">Transcription</keyword>
<dbReference type="Pfam" id="PF00249">
    <property type="entry name" value="Myb_DNA-binding"/>
    <property type="match status" value="2"/>
</dbReference>
<protein>
    <submittedName>
        <fullName evidence="10">Uncharacterized protein</fullName>
    </submittedName>
</protein>
<evidence type="ECO:0000259" key="8">
    <source>
        <dbReference type="PROSITE" id="PS50090"/>
    </source>
</evidence>
<evidence type="ECO:0000259" key="9">
    <source>
        <dbReference type="PROSITE" id="PS51294"/>
    </source>
</evidence>
<dbReference type="PANTHER" id="PTHR45614:SF229">
    <property type="entry name" value="MYB TRANSCRIPTION FACTOR-LIKE PROTEIN-RELATED"/>
    <property type="match status" value="1"/>
</dbReference>
<dbReference type="InterPro" id="IPR017930">
    <property type="entry name" value="Myb_dom"/>
</dbReference>
<evidence type="ECO:0000256" key="2">
    <source>
        <dbReference type="ARBA" id="ARBA00022737"/>
    </source>
</evidence>
<keyword evidence="6" id="KW-0539">Nucleus</keyword>
<sequence length="438" mass="46999">MPNYHEPMANEDEPPTIHAVSGTPVVPHHDAPPICGGCEDAEAVAAFESGGGGDSSGEDGGSGGGGDGGNRVKGPWSPEEDAILKGLVNKFGARNWSLIARGVPGRSGKSCRLRWCNQLDPGVKRKPFTDEEDRFIIESHAIHGNKWAAIAKLMPGRTDNAIKNHWNSTLRRRITGVPRNKPIPSGTVYPHFSANATRMLLDHSLDGNKASSEETLSNGDTNPVRQQNAGAMSLTDLTPDLHSEENSQVNEVHHHSIAEEHPSIPRPVARISAFSIYNSTPNPSLGSPFSRTGMMQDPKMDFGIFKDLDDICSDPMIPSQCGFGCCASPNNGHSHRSLLGPEFVEYIEEPSFSSHELISIATDLNSIAWIKSGLENSGGKTAENETGPSVSPFTAPQIGLTTHPLNISYRQFVEGPSALAGMMQQALSTQGLWQTNSS</sequence>
<organism evidence="10 11">
    <name type="scientific">Kalanchoe fedtschenkoi</name>
    <name type="common">Lavender scallops</name>
    <name type="synonym">South American air plant</name>
    <dbReference type="NCBI Taxonomy" id="63787"/>
    <lineage>
        <taxon>Eukaryota</taxon>
        <taxon>Viridiplantae</taxon>
        <taxon>Streptophyta</taxon>
        <taxon>Embryophyta</taxon>
        <taxon>Tracheophyta</taxon>
        <taxon>Spermatophyta</taxon>
        <taxon>Magnoliopsida</taxon>
        <taxon>eudicotyledons</taxon>
        <taxon>Gunneridae</taxon>
        <taxon>Pentapetalae</taxon>
        <taxon>Saxifragales</taxon>
        <taxon>Crassulaceae</taxon>
        <taxon>Kalanchoe</taxon>
    </lineage>
</organism>
<feature type="domain" description="Myb-like" evidence="8">
    <location>
        <begin position="68"/>
        <end position="119"/>
    </location>
</feature>
<dbReference type="Gene3D" id="1.10.10.60">
    <property type="entry name" value="Homeodomain-like"/>
    <property type="match status" value="2"/>
</dbReference>
<dbReference type="GO" id="GO:0000981">
    <property type="term" value="F:DNA-binding transcription factor activity, RNA polymerase II-specific"/>
    <property type="evidence" value="ECO:0007669"/>
    <property type="project" value="TreeGrafter"/>
</dbReference>
<feature type="compositionally biased region" description="Gly residues" evidence="7">
    <location>
        <begin position="49"/>
        <end position="71"/>
    </location>
</feature>
<name>A0A7N0THS2_KALFE</name>
<dbReference type="EnsemblPlants" id="Kaladp0037s0134.1.v1.1">
    <property type="protein sequence ID" value="Kaladp0037s0134.1.v1.1"/>
    <property type="gene ID" value="Kaladp0037s0134.v1.1"/>
</dbReference>